<keyword evidence="5" id="KW-1003">Cell membrane</keyword>
<evidence type="ECO:0000256" key="10">
    <source>
        <dbReference type="SAM" id="Phobius"/>
    </source>
</evidence>
<gene>
    <name evidence="12" type="ORF">H6G81_27935</name>
</gene>
<accession>A0ABR8GYF1</accession>
<proteinExistence type="inferred from homology"/>
<keyword evidence="7" id="KW-0059">Arsenical resistance</keyword>
<feature type="transmembrane region" description="Helical" evidence="10">
    <location>
        <begin position="234"/>
        <end position="264"/>
    </location>
</feature>
<name>A0ABR8GYF1_9CYAN</name>
<reference evidence="12 13" key="1">
    <citation type="journal article" date="2020" name="ISME J.">
        <title>Comparative genomics reveals insights into cyanobacterial evolution and habitat adaptation.</title>
        <authorList>
            <person name="Chen M.Y."/>
            <person name="Teng W.K."/>
            <person name="Zhao L."/>
            <person name="Hu C.X."/>
            <person name="Zhou Y.K."/>
            <person name="Han B.P."/>
            <person name="Song L.R."/>
            <person name="Shu W.S."/>
        </authorList>
    </citation>
    <scope>NUCLEOTIDE SEQUENCE [LARGE SCALE GENOMIC DNA]</scope>
    <source>
        <strain evidence="12 13">FACHB-248</strain>
    </source>
</reference>
<evidence type="ECO:0000313" key="13">
    <source>
        <dbReference type="Proteomes" id="UP000660380"/>
    </source>
</evidence>
<keyword evidence="9 10" id="KW-0472">Membrane</keyword>
<sequence length="404" mass="43331">MIILKYGIYSVLGLTYLGLALGSLPGLRMNRATIALVGSAFLIALGVVTLQEAWEAIDAKTIVFLLSMMIVNANLSYAGFFPQALSVLLSFTRSPLGILIALTFGSGILSAIFLNDTIALVLTPLTLSLTQALGLNPIPYLLAVAGATNIGSVATLSGNPQNILIGSFSGISYLEFLWALAPVALIGLIIQIGLLWLLYPDVRSRSVPQVSLQASDRLFTTKTRIFKPLYQKTLIITTGLLIAFVAGLPLTESALVAASLLLITRRVKPQRILKKVDWNLLVMFSGLFILTRVTQKLNLLQPFTHAINSAASLLGVTAILSNLISNVPAVLLLQPLIPKTDTHSWLLLAAGSTLAGNLTLFGSVANLIVAEAANELGYRLTFWEHLRFGAPLTVCTLILVYLLV</sequence>
<comment type="caution">
    <text evidence="12">The sequence shown here is derived from an EMBL/GenBank/DDBJ whole genome shotgun (WGS) entry which is preliminary data.</text>
</comment>
<comment type="similarity">
    <text evidence="2">Belongs to the ArsB family.</text>
</comment>
<dbReference type="PRINTS" id="PR00758">
    <property type="entry name" value="ARSENICPUMP"/>
</dbReference>
<feature type="transmembrane region" description="Helical" evidence="10">
    <location>
        <begin position="176"/>
        <end position="199"/>
    </location>
</feature>
<dbReference type="Pfam" id="PF03600">
    <property type="entry name" value="CitMHS"/>
    <property type="match status" value="1"/>
</dbReference>
<feature type="transmembrane region" description="Helical" evidence="10">
    <location>
        <begin position="313"/>
        <end position="333"/>
    </location>
</feature>
<evidence type="ECO:0000256" key="3">
    <source>
        <dbReference type="ARBA" id="ARBA00009843"/>
    </source>
</evidence>
<evidence type="ECO:0000313" key="12">
    <source>
        <dbReference type="EMBL" id="MBD2608242.1"/>
    </source>
</evidence>
<protein>
    <submittedName>
        <fullName evidence="12">Anion transporter</fullName>
    </submittedName>
</protein>
<evidence type="ECO:0000256" key="4">
    <source>
        <dbReference type="ARBA" id="ARBA00022448"/>
    </source>
</evidence>
<dbReference type="CDD" id="cd01117">
    <property type="entry name" value="YbiR_permease"/>
    <property type="match status" value="1"/>
</dbReference>
<feature type="transmembrane region" description="Helical" evidence="10">
    <location>
        <begin position="385"/>
        <end position="403"/>
    </location>
</feature>
<comment type="subcellular location">
    <subcellularLocation>
        <location evidence="1">Cell membrane</location>
        <topology evidence="1">Multi-pass membrane protein</topology>
    </subcellularLocation>
</comment>
<feature type="transmembrane region" description="Helical" evidence="10">
    <location>
        <begin position="6"/>
        <end position="25"/>
    </location>
</feature>
<keyword evidence="4" id="KW-0813">Transport</keyword>
<dbReference type="InterPro" id="IPR004680">
    <property type="entry name" value="Cit_transptr-like_dom"/>
</dbReference>
<dbReference type="EMBL" id="JACJTA010000087">
    <property type="protein sequence ID" value="MBD2608242.1"/>
    <property type="molecule type" value="Genomic_DNA"/>
</dbReference>
<feature type="transmembrane region" description="Helical" evidence="10">
    <location>
        <begin position="276"/>
        <end position="293"/>
    </location>
</feature>
<comment type="similarity">
    <text evidence="3">Belongs to the CitM (TC 2.A.11) transporter family.</text>
</comment>
<dbReference type="PANTHER" id="PTHR43302">
    <property type="entry name" value="TRANSPORTER ARSB-RELATED"/>
    <property type="match status" value="1"/>
</dbReference>
<evidence type="ECO:0000259" key="11">
    <source>
        <dbReference type="Pfam" id="PF03600"/>
    </source>
</evidence>
<keyword evidence="8 10" id="KW-1133">Transmembrane helix</keyword>
<evidence type="ECO:0000256" key="1">
    <source>
        <dbReference type="ARBA" id="ARBA00004651"/>
    </source>
</evidence>
<evidence type="ECO:0000256" key="6">
    <source>
        <dbReference type="ARBA" id="ARBA00022692"/>
    </source>
</evidence>
<feature type="transmembrane region" description="Helical" evidence="10">
    <location>
        <begin position="32"/>
        <end position="50"/>
    </location>
</feature>
<keyword evidence="13" id="KW-1185">Reference proteome</keyword>
<evidence type="ECO:0000256" key="9">
    <source>
        <dbReference type="ARBA" id="ARBA00023136"/>
    </source>
</evidence>
<organism evidence="12 13">
    <name type="scientific">Scytonema hofmannii FACHB-248</name>
    <dbReference type="NCBI Taxonomy" id="1842502"/>
    <lineage>
        <taxon>Bacteria</taxon>
        <taxon>Bacillati</taxon>
        <taxon>Cyanobacteriota</taxon>
        <taxon>Cyanophyceae</taxon>
        <taxon>Nostocales</taxon>
        <taxon>Scytonemataceae</taxon>
        <taxon>Scytonema</taxon>
    </lineage>
</organism>
<feature type="domain" description="Citrate transporter-like" evidence="11">
    <location>
        <begin position="29"/>
        <end position="341"/>
    </location>
</feature>
<dbReference type="InterPro" id="IPR000802">
    <property type="entry name" value="Arsenical_pump_ArsB"/>
</dbReference>
<evidence type="ECO:0000256" key="2">
    <source>
        <dbReference type="ARBA" id="ARBA00006433"/>
    </source>
</evidence>
<feature type="transmembrane region" description="Helical" evidence="10">
    <location>
        <begin position="96"/>
        <end position="118"/>
    </location>
</feature>
<keyword evidence="6 10" id="KW-0812">Transmembrane</keyword>
<dbReference type="PANTHER" id="PTHR43302:SF5">
    <property type="entry name" value="TRANSPORTER ARSB-RELATED"/>
    <property type="match status" value="1"/>
</dbReference>
<dbReference type="Proteomes" id="UP000660380">
    <property type="component" value="Unassembled WGS sequence"/>
</dbReference>
<feature type="transmembrane region" description="Helical" evidence="10">
    <location>
        <begin position="62"/>
        <end position="89"/>
    </location>
</feature>
<evidence type="ECO:0000256" key="8">
    <source>
        <dbReference type="ARBA" id="ARBA00022989"/>
    </source>
</evidence>
<evidence type="ECO:0000256" key="7">
    <source>
        <dbReference type="ARBA" id="ARBA00022849"/>
    </source>
</evidence>
<feature type="transmembrane region" description="Helical" evidence="10">
    <location>
        <begin position="345"/>
        <end position="365"/>
    </location>
</feature>
<evidence type="ECO:0000256" key="5">
    <source>
        <dbReference type="ARBA" id="ARBA00022475"/>
    </source>
</evidence>